<gene>
    <name evidence="4" type="ORF">SAMN05216392_1016</name>
</gene>
<feature type="region of interest" description="Disordered" evidence="1">
    <location>
        <begin position="228"/>
        <end position="271"/>
    </location>
</feature>
<evidence type="ECO:0000313" key="4">
    <source>
        <dbReference type="EMBL" id="SDQ21854.1"/>
    </source>
</evidence>
<keyword evidence="2" id="KW-0732">Signal</keyword>
<feature type="compositionally biased region" description="Polar residues" evidence="1">
    <location>
        <begin position="239"/>
        <end position="250"/>
    </location>
</feature>
<dbReference type="EMBL" id="FNKE01000001">
    <property type="protein sequence ID" value="SDQ21854.1"/>
    <property type="molecule type" value="Genomic_DNA"/>
</dbReference>
<protein>
    <recommendedName>
        <fullName evidence="3">DUF6287 domain-containing protein</fullName>
    </recommendedName>
</protein>
<evidence type="ECO:0000256" key="1">
    <source>
        <dbReference type="SAM" id="MobiDB-lite"/>
    </source>
</evidence>
<feature type="chain" id="PRO_5010168914" description="DUF6287 domain-containing protein" evidence="2">
    <location>
        <begin position="26"/>
        <end position="271"/>
    </location>
</feature>
<evidence type="ECO:0000256" key="2">
    <source>
        <dbReference type="SAM" id="SignalP"/>
    </source>
</evidence>
<sequence length="271" mass="30001">MMKKTNRAFWISGLLVLTVCGGALALNQHSQHKHTSVTASQHLHRSTKGKSTSSSAKKKEGDKRLDLFQLPNEKKITNDLVKDGKTIVDSRQVSKEASQLDFAALAQGDFSSLAGTWQDANGFTFEFSPEGIVSENGRLTLSALAYDDKGEAISQVSSQRGGGFILYYYAAGNQIPDWHFSITDSDPSDYGRDRLFATQLSRFDYESTQQFVNSVFYKVSNNYSKVSQTESESVETPEENTNQNLQNGETTTDEQASDTQENTQSDVTTQE</sequence>
<feature type="signal peptide" evidence="2">
    <location>
        <begin position="1"/>
        <end position="25"/>
    </location>
</feature>
<evidence type="ECO:0000259" key="3">
    <source>
        <dbReference type="Pfam" id="PF19804"/>
    </source>
</evidence>
<dbReference type="Proteomes" id="UP000182870">
    <property type="component" value="Unassembled WGS sequence"/>
</dbReference>
<feature type="domain" description="DUF6287" evidence="3">
    <location>
        <begin position="98"/>
        <end position="131"/>
    </location>
</feature>
<accession>A0A1H0Z3B1</accession>
<proteinExistence type="predicted"/>
<feature type="compositionally biased region" description="Polar residues" evidence="1">
    <location>
        <begin position="257"/>
        <end position="271"/>
    </location>
</feature>
<organism evidence="4 5">
    <name type="scientific">Streptococcus equinus</name>
    <name type="common">Streptococcus bovis</name>
    <dbReference type="NCBI Taxonomy" id="1335"/>
    <lineage>
        <taxon>Bacteria</taxon>
        <taxon>Bacillati</taxon>
        <taxon>Bacillota</taxon>
        <taxon>Bacilli</taxon>
        <taxon>Lactobacillales</taxon>
        <taxon>Streptococcaceae</taxon>
        <taxon>Streptococcus</taxon>
    </lineage>
</organism>
<dbReference type="Pfam" id="PF19804">
    <property type="entry name" value="DUF6287"/>
    <property type="match status" value="1"/>
</dbReference>
<name>A0A1H0Z3B1_STREI</name>
<dbReference type="RefSeq" id="WP_234793107.1">
    <property type="nucleotide sequence ID" value="NZ_FNKE01000001.1"/>
</dbReference>
<feature type="region of interest" description="Disordered" evidence="1">
    <location>
        <begin position="35"/>
        <end position="64"/>
    </location>
</feature>
<evidence type="ECO:0000313" key="5">
    <source>
        <dbReference type="Proteomes" id="UP000182870"/>
    </source>
</evidence>
<dbReference type="AlphaFoldDB" id="A0A1H0Z3B1"/>
<dbReference type="InterPro" id="IPR046254">
    <property type="entry name" value="DUF6287"/>
</dbReference>
<reference evidence="4 5" key="1">
    <citation type="submission" date="2016-10" db="EMBL/GenBank/DDBJ databases">
        <authorList>
            <person name="de Groot N.N."/>
        </authorList>
    </citation>
    <scope>NUCLEOTIDE SEQUENCE [LARGE SCALE GENOMIC DNA]</scope>
    <source>
        <strain evidence="4 5">Sb05</strain>
    </source>
</reference>